<evidence type="ECO:0000256" key="4">
    <source>
        <dbReference type="ARBA" id="ARBA00022723"/>
    </source>
</evidence>
<dbReference type="SUPFAM" id="SSF57850">
    <property type="entry name" value="RING/U-box"/>
    <property type="match status" value="2"/>
</dbReference>
<dbReference type="GO" id="GO:0061630">
    <property type="term" value="F:ubiquitin protein ligase activity"/>
    <property type="evidence" value="ECO:0007669"/>
    <property type="project" value="UniProtKB-EC"/>
</dbReference>
<dbReference type="AlphaFoldDB" id="A0A0C3CAW7"/>
<reference evidence="11" key="3">
    <citation type="submission" date="2015-02" db="EMBL/GenBank/DDBJ databases">
        <title>Evolutionary Origins and Diversification of the Mycorrhizal Mutualists.</title>
        <authorList>
            <consortium name="DOE Joint Genome Institute"/>
            <consortium name="Mycorrhizal Genomics Consortium"/>
            <person name="Kohler A."/>
            <person name="Kuo A."/>
            <person name="Nagy L.G."/>
            <person name="Floudas D."/>
            <person name="Copeland A."/>
            <person name="Barry K.W."/>
            <person name="Cichocki N."/>
            <person name="Veneault-Fourrey C."/>
            <person name="LaButti K."/>
            <person name="Lindquist E.A."/>
            <person name="Lipzen A."/>
            <person name="Lundell T."/>
            <person name="Morin E."/>
            <person name="Murat C."/>
            <person name="Riley R."/>
            <person name="Ohm R."/>
            <person name="Sun H."/>
            <person name="Tunlid A."/>
            <person name="Henrissat B."/>
            <person name="Grigoriev I.V."/>
            <person name="Hibbett D.S."/>
            <person name="Martin F."/>
        </authorList>
    </citation>
    <scope>NUCLEOTIDE SEQUENCE</scope>
    <source>
        <strain evidence="11 12">F 1598</strain>
    </source>
</reference>
<keyword evidence="12" id="KW-1185">Reference proteome</keyword>
<keyword evidence="3" id="KW-0808">Transferase</keyword>
<dbReference type="OrthoDB" id="9977870at2759"/>
<reference evidence="12" key="2">
    <citation type="submission" date="2015-01" db="EMBL/GenBank/DDBJ databases">
        <title>Evolutionary Origins and Diversification of the Mycorrhizal Mutualists.</title>
        <authorList>
            <consortium name="DOE Joint Genome Institute"/>
            <consortium name="Mycorrhizal Genomics Consortium"/>
            <person name="Kohler A."/>
            <person name="Kuo A."/>
            <person name="Nagy L.G."/>
            <person name="Floudas D."/>
            <person name="Copeland A."/>
            <person name="Barry K.W."/>
            <person name="Cichocki N."/>
            <person name="Veneault-Fourrey C."/>
            <person name="LaButti K."/>
            <person name="Lindquist E.A."/>
            <person name="Lipzen A."/>
            <person name="Lundell T."/>
            <person name="Morin E."/>
            <person name="Murat C."/>
            <person name="Riley R."/>
            <person name="Ohm R."/>
            <person name="Sun H."/>
            <person name="Tunlid A."/>
            <person name="Henrissat B."/>
            <person name="Grigoriev I.V."/>
            <person name="Hibbett D.S."/>
            <person name="Martin F."/>
        </authorList>
    </citation>
    <scope>NUCLEOTIDE SEQUENCE [LARGE SCALE GENOMIC DNA]</scope>
    <source>
        <strain evidence="12">F 1598</strain>
    </source>
</reference>
<keyword evidence="7" id="KW-0833">Ubl conjugation pathway</keyword>
<sequence length="186" mass="20978">KCVACLDPITGVRVGAPCGHEFDIPCVRDLFQTAVRDESTFPPRCCYMSIPLVSVQPYLTPDLIDRYVERDKESGTVNRVYCARQNCSRFLGARVKNTTLECPVPGCLTRTCGWCKIELPLMSPPRHKCTNDGDVDKQVLKLSQHEGWTRCPGCGQMIELNKGCYHITCRCKTEFCYLCTAPWKTC</sequence>
<evidence type="ECO:0000256" key="2">
    <source>
        <dbReference type="ARBA" id="ARBA00012251"/>
    </source>
</evidence>
<dbReference type="GO" id="GO:0008270">
    <property type="term" value="F:zinc ion binding"/>
    <property type="evidence" value="ECO:0007669"/>
    <property type="project" value="UniProtKB-KW"/>
</dbReference>
<dbReference type="HOGENOM" id="CLU_022048_5_2_1"/>
<evidence type="ECO:0000313" key="10">
    <source>
        <dbReference type="EMBL" id="KIM74094.1"/>
    </source>
</evidence>
<dbReference type="InterPro" id="IPR044066">
    <property type="entry name" value="TRIAD_supradom"/>
</dbReference>
<accession>A0A0C3CAW7</accession>
<name>A0A0C3CAW7_PILCF</name>
<evidence type="ECO:0000313" key="11">
    <source>
        <dbReference type="EMBL" id="KIM86847.1"/>
    </source>
</evidence>
<evidence type="ECO:0000256" key="3">
    <source>
        <dbReference type="ARBA" id="ARBA00022679"/>
    </source>
</evidence>
<dbReference type="GO" id="GO:0016567">
    <property type="term" value="P:protein ubiquitination"/>
    <property type="evidence" value="ECO:0007669"/>
    <property type="project" value="InterPro"/>
</dbReference>
<keyword evidence="5" id="KW-0677">Repeat</keyword>
<dbReference type="Proteomes" id="UP000054166">
    <property type="component" value="Unassembled WGS sequence"/>
</dbReference>
<reference evidence="11 12" key="1">
    <citation type="submission" date="2014-04" db="EMBL/GenBank/DDBJ databases">
        <authorList>
            <consortium name="DOE Joint Genome Institute"/>
            <person name="Kuo A."/>
            <person name="Tarkka M."/>
            <person name="Buscot F."/>
            <person name="Kohler A."/>
            <person name="Nagy L.G."/>
            <person name="Floudas D."/>
            <person name="Copeland A."/>
            <person name="Barry K.W."/>
            <person name="Cichocki N."/>
            <person name="Veneault-Fourrey C."/>
            <person name="LaButti K."/>
            <person name="Lindquist E.A."/>
            <person name="Lipzen A."/>
            <person name="Lundell T."/>
            <person name="Morin E."/>
            <person name="Murat C."/>
            <person name="Sun H."/>
            <person name="Tunlid A."/>
            <person name="Henrissat B."/>
            <person name="Grigoriev I.V."/>
            <person name="Hibbett D.S."/>
            <person name="Martin F."/>
            <person name="Nordberg H.P."/>
            <person name="Cantor M.N."/>
            <person name="Hua S.X."/>
        </authorList>
    </citation>
    <scope>NUCLEOTIDE SEQUENCE [LARGE SCALE GENOMIC DNA]</scope>
    <source>
        <strain evidence="11 12">F 1598</strain>
    </source>
</reference>
<dbReference type="PROSITE" id="PS51873">
    <property type="entry name" value="TRIAD"/>
    <property type="match status" value="1"/>
</dbReference>
<dbReference type="CDD" id="cd22584">
    <property type="entry name" value="Rcat_RBR_unk"/>
    <property type="match status" value="1"/>
</dbReference>
<evidence type="ECO:0000256" key="7">
    <source>
        <dbReference type="ARBA" id="ARBA00022786"/>
    </source>
</evidence>
<keyword evidence="6" id="KW-0863">Zinc-finger</keyword>
<proteinExistence type="predicted"/>
<keyword evidence="4" id="KW-0479">Metal-binding</keyword>
<evidence type="ECO:0000313" key="12">
    <source>
        <dbReference type="Proteomes" id="UP000054166"/>
    </source>
</evidence>
<dbReference type="PANTHER" id="PTHR11685">
    <property type="entry name" value="RBR FAMILY RING FINGER AND IBR DOMAIN-CONTAINING"/>
    <property type="match status" value="1"/>
</dbReference>
<dbReference type="EC" id="2.3.2.31" evidence="2"/>
<feature type="non-terminal residue" evidence="11">
    <location>
        <position position="1"/>
    </location>
</feature>
<dbReference type="EMBL" id="KN833066">
    <property type="protein sequence ID" value="KIM74094.1"/>
    <property type="molecule type" value="Genomic_DNA"/>
</dbReference>
<organism evidence="11 12">
    <name type="scientific">Piloderma croceum (strain F 1598)</name>
    <dbReference type="NCBI Taxonomy" id="765440"/>
    <lineage>
        <taxon>Eukaryota</taxon>
        <taxon>Fungi</taxon>
        <taxon>Dikarya</taxon>
        <taxon>Basidiomycota</taxon>
        <taxon>Agaricomycotina</taxon>
        <taxon>Agaricomycetes</taxon>
        <taxon>Agaricomycetidae</taxon>
        <taxon>Atheliales</taxon>
        <taxon>Atheliaceae</taxon>
        <taxon>Piloderma</taxon>
    </lineage>
</organism>
<keyword evidence="8" id="KW-0862">Zinc</keyword>
<dbReference type="Gene3D" id="1.20.120.1750">
    <property type="match status" value="1"/>
</dbReference>
<dbReference type="EMBL" id="KN832980">
    <property type="protein sequence ID" value="KIM86847.1"/>
    <property type="molecule type" value="Genomic_DNA"/>
</dbReference>
<feature type="domain" description="RING-type" evidence="9">
    <location>
        <begin position="1"/>
        <end position="186"/>
    </location>
</feature>
<evidence type="ECO:0000256" key="6">
    <source>
        <dbReference type="ARBA" id="ARBA00022771"/>
    </source>
</evidence>
<evidence type="ECO:0000256" key="1">
    <source>
        <dbReference type="ARBA" id="ARBA00001798"/>
    </source>
</evidence>
<comment type="catalytic activity">
    <reaction evidence="1">
        <text>[E2 ubiquitin-conjugating enzyme]-S-ubiquitinyl-L-cysteine + [acceptor protein]-L-lysine = [E2 ubiquitin-conjugating enzyme]-L-cysteine + [acceptor protein]-N(6)-ubiquitinyl-L-lysine.</text>
        <dbReference type="EC" id="2.3.2.31"/>
    </reaction>
</comment>
<evidence type="ECO:0000259" key="9">
    <source>
        <dbReference type="PROSITE" id="PS51873"/>
    </source>
</evidence>
<evidence type="ECO:0000256" key="5">
    <source>
        <dbReference type="ARBA" id="ARBA00022737"/>
    </source>
</evidence>
<feature type="non-terminal residue" evidence="11">
    <location>
        <position position="186"/>
    </location>
</feature>
<dbReference type="Pfam" id="PF01485">
    <property type="entry name" value="IBR"/>
    <property type="match status" value="1"/>
</dbReference>
<gene>
    <name evidence="11" type="ORF">PILCRDRAFT_25254</name>
    <name evidence="10" type="ORF">PILCRDRAFT_54008</name>
</gene>
<dbReference type="InterPro" id="IPR031127">
    <property type="entry name" value="E3_UB_ligase_RBR"/>
</dbReference>
<dbReference type="STRING" id="765440.A0A0C3CAW7"/>
<evidence type="ECO:0000256" key="8">
    <source>
        <dbReference type="ARBA" id="ARBA00022833"/>
    </source>
</evidence>
<dbReference type="InterPro" id="IPR002867">
    <property type="entry name" value="IBR_dom"/>
</dbReference>
<protein>
    <recommendedName>
        <fullName evidence="2">RBR-type E3 ubiquitin transferase</fullName>
        <ecNumber evidence="2">2.3.2.31</ecNumber>
    </recommendedName>
</protein>